<accession>A0ABZ0QGP4</accession>
<protein>
    <submittedName>
        <fullName evidence="5">FadR/GntR family transcriptional regulator</fullName>
    </submittedName>
</protein>
<organism evidence="5 6">
    <name type="scientific">Vibrio porteresiae DSM 19223</name>
    <dbReference type="NCBI Taxonomy" id="1123496"/>
    <lineage>
        <taxon>Bacteria</taxon>
        <taxon>Pseudomonadati</taxon>
        <taxon>Pseudomonadota</taxon>
        <taxon>Gammaproteobacteria</taxon>
        <taxon>Vibrionales</taxon>
        <taxon>Vibrionaceae</taxon>
        <taxon>Vibrio</taxon>
    </lineage>
</organism>
<dbReference type="InterPro" id="IPR000524">
    <property type="entry name" value="Tscrpt_reg_HTH_GntR"/>
</dbReference>
<dbReference type="Pfam" id="PF00392">
    <property type="entry name" value="GntR"/>
    <property type="match status" value="1"/>
</dbReference>
<keyword evidence="6" id="KW-1185">Reference proteome</keyword>
<reference evidence="5 6" key="1">
    <citation type="submission" date="2023-11" db="EMBL/GenBank/DDBJ databases">
        <title>Plant-associative lifestyle of Vibrio porteresiae and its evolutionary dynamics.</title>
        <authorList>
            <person name="Rameshkumar N."/>
            <person name="Kirti K."/>
        </authorList>
    </citation>
    <scope>NUCLEOTIDE SEQUENCE [LARGE SCALE GENOMIC DNA]</scope>
    <source>
        <strain evidence="5 6">MSSRF30</strain>
    </source>
</reference>
<feature type="domain" description="HTH gntR-type" evidence="4">
    <location>
        <begin position="5"/>
        <end position="73"/>
    </location>
</feature>
<evidence type="ECO:0000313" key="5">
    <source>
        <dbReference type="EMBL" id="WPC75610.1"/>
    </source>
</evidence>
<evidence type="ECO:0000313" key="6">
    <source>
        <dbReference type="Proteomes" id="UP001304071"/>
    </source>
</evidence>
<dbReference type="SMART" id="SM00895">
    <property type="entry name" value="FCD"/>
    <property type="match status" value="1"/>
</dbReference>
<dbReference type="PRINTS" id="PR00035">
    <property type="entry name" value="HTHGNTR"/>
</dbReference>
<dbReference type="Gene3D" id="1.10.10.10">
    <property type="entry name" value="Winged helix-like DNA-binding domain superfamily/Winged helix DNA-binding domain"/>
    <property type="match status" value="1"/>
</dbReference>
<dbReference type="InterPro" id="IPR011711">
    <property type="entry name" value="GntR_C"/>
</dbReference>
<dbReference type="PANTHER" id="PTHR43537">
    <property type="entry name" value="TRANSCRIPTIONAL REGULATOR, GNTR FAMILY"/>
    <property type="match status" value="1"/>
</dbReference>
<keyword evidence="2" id="KW-0238">DNA-binding</keyword>
<dbReference type="PANTHER" id="PTHR43537:SF5">
    <property type="entry name" value="UXU OPERON TRANSCRIPTIONAL REGULATOR"/>
    <property type="match status" value="1"/>
</dbReference>
<dbReference type="Gene3D" id="1.20.120.530">
    <property type="entry name" value="GntR ligand-binding domain-like"/>
    <property type="match status" value="1"/>
</dbReference>
<keyword evidence="3" id="KW-0804">Transcription</keyword>
<dbReference type="CDD" id="cd07377">
    <property type="entry name" value="WHTH_GntR"/>
    <property type="match status" value="1"/>
</dbReference>
<dbReference type="Proteomes" id="UP001304071">
    <property type="component" value="Chromosome 2"/>
</dbReference>
<dbReference type="RefSeq" id="WP_261897591.1">
    <property type="nucleotide sequence ID" value="NZ_AP024896.1"/>
</dbReference>
<sequence>MSAPPRRAHSVVLELKNAIEQGEYPPGSKLPSEQQLVRRFAVSRTVIREAIADLRASQLVVTQQGKGAFVCDKPISDVLQLATTGATPDLELTYLMELRIAIESETAYLAAQKRSQRDVDQLQKHLREMQHAIDAQAPSTGMDARFHFAIAAAAKNPHFVALLTYVYQRLNHKDPLIPATRKQQALKEHEHLCHAIERGDPDAARSAMRLHLSGTKARLLNAIQQPYASNTTKGATD</sequence>
<evidence type="ECO:0000256" key="2">
    <source>
        <dbReference type="ARBA" id="ARBA00023125"/>
    </source>
</evidence>
<dbReference type="Pfam" id="PF07729">
    <property type="entry name" value="FCD"/>
    <property type="match status" value="1"/>
</dbReference>
<evidence type="ECO:0000256" key="3">
    <source>
        <dbReference type="ARBA" id="ARBA00023163"/>
    </source>
</evidence>
<dbReference type="SUPFAM" id="SSF48008">
    <property type="entry name" value="GntR ligand-binding domain-like"/>
    <property type="match status" value="1"/>
</dbReference>
<dbReference type="PROSITE" id="PS50949">
    <property type="entry name" value="HTH_GNTR"/>
    <property type="match status" value="1"/>
</dbReference>
<dbReference type="InterPro" id="IPR036390">
    <property type="entry name" value="WH_DNA-bd_sf"/>
</dbReference>
<dbReference type="SMART" id="SM00345">
    <property type="entry name" value="HTH_GNTR"/>
    <property type="match status" value="1"/>
</dbReference>
<keyword evidence="1" id="KW-0805">Transcription regulation</keyword>
<dbReference type="SUPFAM" id="SSF46785">
    <property type="entry name" value="Winged helix' DNA-binding domain"/>
    <property type="match status" value="1"/>
</dbReference>
<dbReference type="InterPro" id="IPR036388">
    <property type="entry name" value="WH-like_DNA-bd_sf"/>
</dbReference>
<dbReference type="EMBL" id="CP138204">
    <property type="protein sequence ID" value="WPC75610.1"/>
    <property type="molecule type" value="Genomic_DNA"/>
</dbReference>
<dbReference type="InterPro" id="IPR008920">
    <property type="entry name" value="TF_FadR/GntR_C"/>
</dbReference>
<gene>
    <name evidence="5" type="ORF">R8Z52_22055</name>
</gene>
<name>A0ABZ0QGP4_9VIBR</name>
<evidence type="ECO:0000256" key="1">
    <source>
        <dbReference type="ARBA" id="ARBA00023015"/>
    </source>
</evidence>
<evidence type="ECO:0000259" key="4">
    <source>
        <dbReference type="PROSITE" id="PS50949"/>
    </source>
</evidence>
<proteinExistence type="predicted"/>